<proteinExistence type="predicted"/>
<sequence>MKKIDFKDLTPSAIKEGVGFDYEEKALQFLSSAASQGLKKYTRACRPRSKKVTIDDQQTTANASLINLAAKKVIEVIYF</sequence>
<name>H2BQU1_GILLR</name>
<accession>H2BQU1</accession>
<dbReference type="Proteomes" id="UP000003844">
    <property type="component" value="Unassembled WGS sequence"/>
</dbReference>
<dbReference type="EMBL" id="JH594605">
    <property type="protein sequence ID" value="EHQ04260.1"/>
    <property type="molecule type" value="Genomic_DNA"/>
</dbReference>
<dbReference type="STRING" id="865937.Gilli_0102"/>
<gene>
    <name evidence="1" type="ORF">Gilli_0102</name>
</gene>
<protein>
    <submittedName>
        <fullName evidence="1">Uncharacterized protein</fullName>
    </submittedName>
</protein>
<dbReference type="HOGENOM" id="CLU_2601094_0_0_10"/>
<organism evidence="1 2">
    <name type="scientific">Gillisia limnaea (strain DSM 15749 / LMG 21470 / R-8282)</name>
    <dbReference type="NCBI Taxonomy" id="865937"/>
    <lineage>
        <taxon>Bacteria</taxon>
        <taxon>Pseudomonadati</taxon>
        <taxon>Bacteroidota</taxon>
        <taxon>Flavobacteriia</taxon>
        <taxon>Flavobacteriales</taxon>
        <taxon>Flavobacteriaceae</taxon>
        <taxon>Gillisia</taxon>
    </lineage>
</organism>
<keyword evidence="2" id="KW-1185">Reference proteome</keyword>
<dbReference type="AlphaFoldDB" id="H2BQU1"/>
<reference evidence="2" key="1">
    <citation type="journal article" date="2012" name="Stand. Genomic Sci.">
        <title>Genome sequence of the Antarctic rhodopsins-containing flavobacterium Gillisia limnaea type strain (R-8282(T)).</title>
        <authorList>
            <person name="Riedel T."/>
            <person name="Held B."/>
            <person name="Nolan M."/>
            <person name="Lucas S."/>
            <person name="Lapidus A."/>
            <person name="Tice H."/>
            <person name="Del Rio T.G."/>
            <person name="Cheng J.F."/>
            <person name="Han C."/>
            <person name="Tapia R."/>
            <person name="Goodwin L.A."/>
            <person name="Pitluck S."/>
            <person name="Liolios K."/>
            <person name="Mavromatis K."/>
            <person name="Pagani I."/>
            <person name="Ivanova N."/>
            <person name="Mikhailova N."/>
            <person name="Pati A."/>
            <person name="Chen A."/>
            <person name="Palaniappan K."/>
            <person name="Land M."/>
            <person name="Rohde M."/>
            <person name="Tindall B.J."/>
            <person name="Detter J.C."/>
            <person name="Goker M."/>
            <person name="Bristow J."/>
            <person name="Eisen J.A."/>
            <person name="Markowitz V."/>
            <person name="Hugenholtz P."/>
            <person name="Kyrpides N.C."/>
            <person name="Klenk H.P."/>
            <person name="Woyke T."/>
        </authorList>
    </citation>
    <scope>NUCLEOTIDE SEQUENCE [LARGE SCALE GENOMIC DNA]</scope>
    <source>
        <strain evidence="2">DSM 15749 / LMG 21470 / R-8282</strain>
    </source>
</reference>
<evidence type="ECO:0000313" key="2">
    <source>
        <dbReference type="Proteomes" id="UP000003844"/>
    </source>
</evidence>
<evidence type="ECO:0000313" key="1">
    <source>
        <dbReference type="EMBL" id="EHQ04260.1"/>
    </source>
</evidence>
<dbReference type="RefSeq" id="WP_006987152.1">
    <property type="nucleotide sequence ID" value="NZ_JH594605.1"/>
</dbReference>